<feature type="region of interest" description="Disordered" evidence="2">
    <location>
        <begin position="1"/>
        <end position="41"/>
    </location>
</feature>
<dbReference type="EnsemblPlants" id="LPERR05G07650.1">
    <property type="protein sequence ID" value="LPERR05G07650.1"/>
    <property type="gene ID" value="LPERR05G07650"/>
</dbReference>
<evidence type="ECO:0000256" key="1">
    <source>
        <dbReference type="SAM" id="Coils"/>
    </source>
</evidence>
<sequence length="335" mass="37862">MKGLAREPPAAKEHKASTSPRCTTTRRAETQKKRKKKTVLEPSTLDVETASSDDAIDARWHRFRRAKTPMMLLLRHQDLSHPFKQHIGLRMHRHRLPSLLLSSIKDLHRPTNQLPVKSNRHTLIIESHHQENTFGFDISEFVLDDEEITSQPLSVSEDLKSKLKDIAGYLDIPIDSLVVDTSVIKSRVYDIQDQLDIGLIKNLLPAAHLDSYQLQVSRARQQMLDREAYILRRATWESAVSATKKKKEDLDSTSAAVPSLIENLEKLKQHKTELEMLLADVNANIQSAEQAIINHPASVETCREEVKAAIIYAQKELKLISGTDATDAALINEAD</sequence>
<dbReference type="HOGENOM" id="CLU_829922_0_0_1"/>
<accession>A0A0D9WEH6</accession>
<evidence type="ECO:0000313" key="4">
    <source>
        <dbReference type="EnsemblPlants" id="LPERR05G07650.1"/>
    </source>
</evidence>
<dbReference type="Gramene" id="LPERR05G07650.1">
    <property type="protein sequence ID" value="LPERR05G07650.1"/>
    <property type="gene ID" value="LPERR05G07650"/>
</dbReference>
<name>A0A0D9WEH6_9ORYZ</name>
<dbReference type="Proteomes" id="UP000032180">
    <property type="component" value="Chromosome 5"/>
</dbReference>
<evidence type="ECO:0000313" key="5">
    <source>
        <dbReference type="Proteomes" id="UP000032180"/>
    </source>
</evidence>
<evidence type="ECO:0000256" key="2">
    <source>
        <dbReference type="SAM" id="MobiDB-lite"/>
    </source>
</evidence>
<keyword evidence="5" id="KW-1185">Reference proteome</keyword>
<reference evidence="4" key="3">
    <citation type="submission" date="2015-04" db="UniProtKB">
        <authorList>
            <consortium name="EnsemblPlants"/>
        </authorList>
    </citation>
    <scope>IDENTIFICATION</scope>
</reference>
<dbReference type="Pfam" id="PF07197">
    <property type="entry name" value="DUF1409"/>
    <property type="match status" value="1"/>
</dbReference>
<evidence type="ECO:0000259" key="3">
    <source>
        <dbReference type="Pfam" id="PF07197"/>
    </source>
</evidence>
<feature type="coiled-coil region" evidence="1">
    <location>
        <begin position="264"/>
        <end position="291"/>
    </location>
</feature>
<proteinExistence type="predicted"/>
<feature type="domain" description="DUF1409" evidence="3">
    <location>
        <begin position="170"/>
        <end position="216"/>
    </location>
</feature>
<dbReference type="AlphaFoldDB" id="A0A0D9WEH6"/>
<organism evidence="4 5">
    <name type="scientific">Leersia perrieri</name>
    <dbReference type="NCBI Taxonomy" id="77586"/>
    <lineage>
        <taxon>Eukaryota</taxon>
        <taxon>Viridiplantae</taxon>
        <taxon>Streptophyta</taxon>
        <taxon>Embryophyta</taxon>
        <taxon>Tracheophyta</taxon>
        <taxon>Spermatophyta</taxon>
        <taxon>Magnoliopsida</taxon>
        <taxon>Liliopsida</taxon>
        <taxon>Poales</taxon>
        <taxon>Poaceae</taxon>
        <taxon>BOP clade</taxon>
        <taxon>Oryzoideae</taxon>
        <taxon>Oryzeae</taxon>
        <taxon>Oryzinae</taxon>
        <taxon>Leersia</taxon>
    </lineage>
</organism>
<reference evidence="5" key="2">
    <citation type="submission" date="2013-12" db="EMBL/GenBank/DDBJ databases">
        <authorList>
            <person name="Yu Y."/>
            <person name="Lee S."/>
            <person name="de Baynast K."/>
            <person name="Wissotski M."/>
            <person name="Liu L."/>
            <person name="Talag J."/>
            <person name="Goicoechea J."/>
            <person name="Angelova A."/>
            <person name="Jetty R."/>
            <person name="Kudrna D."/>
            <person name="Golser W."/>
            <person name="Rivera L."/>
            <person name="Zhang J."/>
            <person name="Wing R."/>
        </authorList>
    </citation>
    <scope>NUCLEOTIDE SEQUENCE</scope>
</reference>
<keyword evidence="1" id="KW-0175">Coiled coil</keyword>
<reference evidence="4 5" key="1">
    <citation type="submission" date="2012-08" db="EMBL/GenBank/DDBJ databases">
        <title>Oryza genome evolution.</title>
        <authorList>
            <person name="Wing R.A."/>
        </authorList>
    </citation>
    <scope>NUCLEOTIDE SEQUENCE</scope>
</reference>
<protein>
    <recommendedName>
        <fullName evidence="3">DUF1409 domain-containing protein</fullName>
    </recommendedName>
</protein>
<dbReference type="InterPro" id="IPR010811">
    <property type="entry name" value="DUF1409"/>
</dbReference>